<organism evidence="1 2">
    <name type="scientific">Acaulospora colombiana</name>
    <dbReference type="NCBI Taxonomy" id="27376"/>
    <lineage>
        <taxon>Eukaryota</taxon>
        <taxon>Fungi</taxon>
        <taxon>Fungi incertae sedis</taxon>
        <taxon>Mucoromycota</taxon>
        <taxon>Glomeromycotina</taxon>
        <taxon>Glomeromycetes</taxon>
        <taxon>Diversisporales</taxon>
        <taxon>Acaulosporaceae</taxon>
        <taxon>Acaulospora</taxon>
    </lineage>
</organism>
<evidence type="ECO:0000313" key="1">
    <source>
        <dbReference type="EMBL" id="CAG8450919.1"/>
    </source>
</evidence>
<comment type="caution">
    <text evidence="1">The sequence shown here is derived from an EMBL/GenBank/DDBJ whole genome shotgun (WGS) entry which is preliminary data.</text>
</comment>
<dbReference type="Proteomes" id="UP000789525">
    <property type="component" value="Unassembled WGS sequence"/>
</dbReference>
<protein>
    <submittedName>
        <fullName evidence="1">5228_t:CDS:1</fullName>
    </submittedName>
</protein>
<reference evidence="1" key="1">
    <citation type="submission" date="2021-06" db="EMBL/GenBank/DDBJ databases">
        <authorList>
            <person name="Kallberg Y."/>
            <person name="Tangrot J."/>
            <person name="Rosling A."/>
        </authorList>
    </citation>
    <scope>NUCLEOTIDE SEQUENCE</scope>
    <source>
        <strain evidence="1">CL356</strain>
    </source>
</reference>
<sequence>MTSPKLLNATVKCVLSGDTLILRGKQTANQPPPERQLNLAYIQAPRIGNQKKDDEPFAFESREFIRSRIVGKEVSFRVDYTIPNSGREYGTVYLGSENLAHLVVKEGWAKVREENRKNKEEDRDYDDLISFEQAAQSAVKGIWQDKEKYSRNVNYTFQEDSKAYLEKYKGQPIDGIVEQVRDGSSLRVLLMPPSAPQQYLNINISGIKAPIVRRDIPDQDNIVEPFGEEAKYFVESRLLQRNVRVILEGLSGNNQVFSASILHPAGNIAEALVSAGLAKVLDWSITVVTDGPAKLRAAENAAKQKRLKIWHDHVARSKAGGDDHEFEGTVIRIVNGDTLCVRVNRTGVEKKLQLSSIRQPKYVQLSAFSSLEQNLKELVSKTNRPKDPKIPEYNHDAKEFLRKKLIGKTVRVTIDYQKPASDGYEAKECATIKLGEFNPAEALLERGLAQIIRHRRDDEDRSSCYDQLLIAEQKAQTNAKGVHSNKEPPTYRIGDASENASKARQYLHSLQRVGRINGVVDFVNNATRFKIYLPKEGYKISFVLGGIRAPRTGRTPSEKSEPYATEAFEFANRKVLQRDVEIEVENVDKTGGFIGTLWLNKTDNFAELLLQEGLAKVHSFGPDANKFRKAETEAREARKNIWSLQEPLEEVDVTSLEEGEPRKEYIDVEISGIVSGGHFYVQVVNDDITSLEKMMSEFRLYHKNTQTSNASSLKTDQIVGAQFTADNQWYRAKIKKLSSDKKSAEVVYIDYGNSETIPLSRIRSIPDNFKKLPAQSQEAVLSFIKVHERDTDYGEEAYEKFQNIVANKQLVANIDYRERNLLHLTLYNPAQAQSSEVSINAELVRAGLALVNKKLPYYKRYPNLTKKLEESQEEAKKERMGMFEYGDATQDDDDDAGY</sequence>
<gene>
    <name evidence="1" type="ORF">ACOLOM_LOCUS751</name>
</gene>
<dbReference type="EMBL" id="CAJVPT010000807">
    <property type="protein sequence ID" value="CAG8450919.1"/>
    <property type="molecule type" value="Genomic_DNA"/>
</dbReference>
<name>A0ACA9K4N7_9GLOM</name>
<accession>A0ACA9K4N7</accession>
<evidence type="ECO:0000313" key="2">
    <source>
        <dbReference type="Proteomes" id="UP000789525"/>
    </source>
</evidence>
<keyword evidence="2" id="KW-1185">Reference proteome</keyword>
<proteinExistence type="predicted"/>